<evidence type="ECO:0000313" key="2">
    <source>
        <dbReference type="Proteomes" id="UP000000936"/>
    </source>
</evidence>
<evidence type="ECO:0000313" key="1">
    <source>
        <dbReference type="EMBL" id="CBL57637.1"/>
    </source>
</evidence>
<dbReference type="Proteomes" id="UP000000936">
    <property type="component" value="Chromosome"/>
</dbReference>
<accession>D7GGH6</accession>
<organism evidence="1 2">
    <name type="scientific">Propionibacterium freudenreichii subsp. shermanii (strain ATCC 9614 / DSM 4902 / CIP 103027 / NCIMB 8099 / CIRM-BIA1)</name>
    <dbReference type="NCBI Taxonomy" id="754252"/>
    <lineage>
        <taxon>Bacteria</taxon>
        <taxon>Bacillati</taxon>
        <taxon>Actinomycetota</taxon>
        <taxon>Actinomycetes</taxon>
        <taxon>Propionibacteriales</taxon>
        <taxon>Propionibacteriaceae</taxon>
        <taxon>Propionibacterium</taxon>
    </lineage>
</organism>
<reference evidence="1 2" key="1">
    <citation type="journal article" date="2010" name="PLoS ONE">
        <title>The complete genome of Propionibacterium freudenreichii CIRM-BIA1, a hardy actinobacterium with food and probiotic applications.</title>
        <authorList>
            <person name="Falentin H."/>
            <person name="Deutsch S.M."/>
            <person name="Jan G."/>
            <person name="Loux V."/>
            <person name="Thierry A."/>
            <person name="Parayre S."/>
            <person name="Maillard M.B."/>
            <person name="Dherbecourt J."/>
            <person name="Cousin F.J."/>
            <person name="Jardin J."/>
            <person name="Siguier P."/>
            <person name="Couloux A."/>
            <person name="Barbe V."/>
            <person name="Vacherie B."/>
            <person name="Wincker P."/>
            <person name="Gibrat J.F."/>
            <person name="Gaillardin C."/>
            <person name="Lortal S."/>
        </authorList>
    </citation>
    <scope>NUCLEOTIDE SEQUENCE [LARGE SCALE GENOMIC DNA]</scope>
    <source>
        <strain evidence="2">ATCC 9614 / DSM 4902 / CIP 103027 / NCIMB 8099 / CIRM-BIA1</strain>
    </source>
</reference>
<dbReference type="AlphaFoldDB" id="D7GGH6"/>
<dbReference type="EMBL" id="FN806773">
    <property type="protein sequence ID" value="CBL57637.1"/>
    <property type="molecule type" value="Genomic_DNA"/>
</dbReference>
<dbReference type="STRING" id="754252.PFREUD_21350"/>
<dbReference type="HOGENOM" id="CLU_2331428_0_0_11"/>
<dbReference type="KEGG" id="pfr:PFREUD_21350"/>
<proteinExistence type="predicted"/>
<gene>
    <name evidence="1" type="ordered locus">PFREUD_21350</name>
</gene>
<sequence>MLAIVLRRVGLGAVGPRVTDFVDQEPVESFDLPVVARPGALVACREHGGGEVAGPVVRIVVGDDPHDRGAIAWAAKWSRARWRNPIVVAAVSPPNDSV</sequence>
<protein>
    <submittedName>
        <fullName evidence="1">Uncharacterized protein</fullName>
    </submittedName>
</protein>
<name>D7GGH6_PROFC</name>
<keyword evidence="2" id="KW-1185">Reference proteome</keyword>